<dbReference type="GO" id="GO:0004694">
    <property type="term" value="F:eukaryotic translation initiation factor 2alpha kinase activity"/>
    <property type="evidence" value="ECO:0007669"/>
    <property type="project" value="TreeGrafter"/>
</dbReference>
<evidence type="ECO:0000313" key="14">
    <source>
        <dbReference type="Proteomes" id="UP000028760"/>
    </source>
</evidence>
<keyword evidence="7" id="KW-0067">ATP-binding</keyword>
<dbReference type="FunFam" id="1.10.510.10:FF:000251">
    <property type="entry name" value="eukaryotic translation initiation factor 2-alpha kinase 3"/>
    <property type="match status" value="1"/>
</dbReference>
<dbReference type="PROSITE" id="PS00108">
    <property type="entry name" value="PROTEIN_KINASE_ST"/>
    <property type="match status" value="1"/>
</dbReference>
<reference evidence="13" key="3">
    <citation type="submission" date="2025-09" db="UniProtKB">
        <authorList>
            <consortium name="Ensembl"/>
        </authorList>
    </citation>
    <scope>IDENTIFICATION</scope>
</reference>
<dbReference type="SUPFAM" id="SSF54768">
    <property type="entry name" value="dsRNA-binding domain-like"/>
    <property type="match status" value="3"/>
</dbReference>
<dbReference type="SMART" id="SM00220">
    <property type="entry name" value="S_TKc"/>
    <property type="match status" value="1"/>
</dbReference>
<accession>A0A087YNG6</accession>
<evidence type="ECO:0000256" key="6">
    <source>
        <dbReference type="ARBA" id="ARBA00022777"/>
    </source>
</evidence>
<feature type="region of interest" description="Disordered" evidence="10">
    <location>
        <begin position="289"/>
        <end position="323"/>
    </location>
</feature>
<dbReference type="Gene3D" id="1.10.510.10">
    <property type="entry name" value="Transferase(Phosphotransferase) domain 1"/>
    <property type="match status" value="1"/>
</dbReference>
<dbReference type="InterPro" id="IPR044452">
    <property type="entry name" value="EIF2AK2_DSRM_1"/>
</dbReference>
<evidence type="ECO:0000256" key="2">
    <source>
        <dbReference type="ARBA" id="ARBA00022527"/>
    </source>
</evidence>
<evidence type="ECO:0000256" key="7">
    <source>
        <dbReference type="ARBA" id="ARBA00022840"/>
    </source>
</evidence>
<dbReference type="CDD" id="cd20314">
    <property type="entry name" value="DSRM_EIF2AK2"/>
    <property type="match status" value="1"/>
</dbReference>
<feature type="compositionally biased region" description="Polar residues" evidence="10">
    <location>
        <begin position="302"/>
        <end position="317"/>
    </location>
</feature>
<dbReference type="GO" id="GO:0005737">
    <property type="term" value="C:cytoplasm"/>
    <property type="evidence" value="ECO:0007669"/>
    <property type="project" value="TreeGrafter"/>
</dbReference>
<dbReference type="PROSITE" id="PS50137">
    <property type="entry name" value="DS_RBD"/>
    <property type="match status" value="3"/>
</dbReference>
<proteinExistence type="inferred from homology"/>
<dbReference type="EMBL" id="AYCK01004487">
    <property type="status" value="NOT_ANNOTATED_CDS"/>
    <property type="molecule type" value="Genomic_DNA"/>
</dbReference>
<dbReference type="Proteomes" id="UP000028760">
    <property type="component" value="Unassembled WGS sequence"/>
</dbReference>
<keyword evidence="9" id="KW-0694">RNA-binding</keyword>
<dbReference type="Pfam" id="PF00069">
    <property type="entry name" value="Pkinase"/>
    <property type="match status" value="1"/>
</dbReference>
<reference evidence="13" key="2">
    <citation type="submission" date="2025-08" db="UniProtKB">
        <authorList>
            <consortium name="Ensembl"/>
        </authorList>
    </citation>
    <scope>IDENTIFICATION</scope>
</reference>
<dbReference type="SMART" id="SM00358">
    <property type="entry name" value="DSRM"/>
    <property type="match status" value="3"/>
</dbReference>
<evidence type="ECO:0000259" key="12">
    <source>
        <dbReference type="PROSITE" id="PS50137"/>
    </source>
</evidence>
<dbReference type="InterPro" id="IPR050339">
    <property type="entry name" value="CC_SR_Kinase"/>
</dbReference>
<keyword evidence="6" id="KW-0418">Kinase</keyword>
<dbReference type="PANTHER" id="PTHR11042:SF166">
    <property type="entry name" value="EUKARYOTIC TRANSLATION INITIATION FACTOR 2-ALPHA KINASE 3"/>
    <property type="match status" value="1"/>
</dbReference>
<name>A0A087YNG6_POEFO</name>
<dbReference type="AlphaFoldDB" id="A0A087YNG6"/>
<evidence type="ECO:0000313" key="13">
    <source>
        <dbReference type="Ensembl" id="ENSPFOP00000019569.2"/>
    </source>
</evidence>
<keyword evidence="2" id="KW-0723">Serine/threonine-protein kinase</keyword>
<keyword evidence="14" id="KW-1185">Reference proteome</keyword>
<organism evidence="13 14">
    <name type="scientific">Poecilia formosa</name>
    <name type="common">Amazon molly</name>
    <name type="synonym">Limia formosa</name>
    <dbReference type="NCBI Taxonomy" id="48698"/>
    <lineage>
        <taxon>Eukaryota</taxon>
        <taxon>Metazoa</taxon>
        <taxon>Chordata</taxon>
        <taxon>Craniata</taxon>
        <taxon>Vertebrata</taxon>
        <taxon>Euteleostomi</taxon>
        <taxon>Actinopterygii</taxon>
        <taxon>Neopterygii</taxon>
        <taxon>Teleostei</taxon>
        <taxon>Neoteleostei</taxon>
        <taxon>Acanthomorphata</taxon>
        <taxon>Ovalentaria</taxon>
        <taxon>Atherinomorphae</taxon>
        <taxon>Cyprinodontiformes</taxon>
        <taxon>Poeciliidae</taxon>
        <taxon>Poeciliinae</taxon>
        <taxon>Poecilia</taxon>
    </lineage>
</organism>
<dbReference type="eggNOG" id="KOG1033">
    <property type="taxonomic scope" value="Eukaryota"/>
</dbReference>
<dbReference type="GeneTree" id="ENSGT00940000163863"/>
<evidence type="ECO:0000256" key="9">
    <source>
        <dbReference type="PROSITE-ProRule" id="PRU00266"/>
    </source>
</evidence>
<reference evidence="14" key="1">
    <citation type="submission" date="2013-10" db="EMBL/GenBank/DDBJ databases">
        <authorList>
            <person name="Schartl M."/>
            <person name="Warren W."/>
        </authorList>
    </citation>
    <scope>NUCLEOTIDE SEQUENCE [LARGE SCALE GENOMIC DNA]</scope>
    <source>
        <strain evidence="14">female</strain>
    </source>
</reference>
<dbReference type="STRING" id="48698.ENSPFOP00000019569"/>
<dbReference type="InterPro" id="IPR014720">
    <property type="entry name" value="dsRBD_dom"/>
</dbReference>
<comment type="similarity">
    <text evidence="8">Belongs to the protein kinase superfamily. Ser/Thr protein kinase family. GCN2 subfamily.</text>
</comment>
<keyword evidence="3" id="KW-0597">Phosphoprotein</keyword>
<dbReference type="PANTHER" id="PTHR11042">
    <property type="entry name" value="EUKARYOTIC TRANSLATION INITIATION FACTOR 2-ALPHA KINASE EIF2-ALPHA KINASE -RELATED"/>
    <property type="match status" value="1"/>
</dbReference>
<dbReference type="PROSITE" id="PS50011">
    <property type="entry name" value="PROTEIN_KINASE_DOM"/>
    <property type="match status" value="1"/>
</dbReference>
<evidence type="ECO:0000256" key="4">
    <source>
        <dbReference type="ARBA" id="ARBA00022679"/>
    </source>
</evidence>
<evidence type="ECO:0000256" key="1">
    <source>
        <dbReference type="ARBA" id="ARBA00012513"/>
    </source>
</evidence>
<dbReference type="GO" id="GO:0003725">
    <property type="term" value="F:double-stranded RNA binding"/>
    <property type="evidence" value="ECO:0007669"/>
    <property type="project" value="InterPro"/>
</dbReference>
<dbReference type="Ensembl" id="ENSPFOT00000019591.2">
    <property type="protein sequence ID" value="ENSPFOP00000019569.2"/>
    <property type="gene ID" value="ENSPFOG00000019445.2"/>
</dbReference>
<dbReference type="OMA" id="KEKMWTD"/>
<dbReference type="Gene3D" id="3.30.200.20">
    <property type="entry name" value="Phosphorylase Kinase, domain 1"/>
    <property type="match status" value="1"/>
</dbReference>
<dbReference type="GO" id="GO:0005634">
    <property type="term" value="C:nucleus"/>
    <property type="evidence" value="ECO:0007669"/>
    <property type="project" value="TreeGrafter"/>
</dbReference>
<dbReference type="EC" id="2.7.11.1" evidence="1"/>
<dbReference type="InterPro" id="IPR008271">
    <property type="entry name" value="Ser/Thr_kinase_AS"/>
</dbReference>
<feature type="domain" description="Protein kinase" evidence="11">
    <location>
        <begin position="401"/>
        <end position="685"/>
    </location>
</feature>
<evidence type="ECO:0000259" key="11">
    <source>
        <dbReference type="PROSITE" id="PS50011"/>
    </source>
</evidence>
<evidence type="ECO:0000256" key="8">
    <source>
        <dbReference type="ARBA" id="ARBA00037982"/>
    </source>
</evidence>
<dbReference type="InterPro" id="IPR011009">
    <property type="entry name" value="Kinase-like_dom_sf"/>
</dbReference>
<dbReference type="CDD" id="cd19903">
    <property type="entry name" value="DSRM_EIF2AK2_rpt1"/>
    <property type="match status" value="1"/>
</dbReference>
<keyword evidence="4" id="KW-0808">Transferase</keyword>
<evidence type="ECO:0000256" key="5">
    <source>
        <dbReference type="ARBA" id="ARBA00022741"/>
    </source>
</evidence>
<dbReference type="Pfam" id="PF00035">
    <property type="entry name" value="dsrm"/>
    <property type="match status" value="3"/>
</dbReference>
<dbReference type="InterPro" id="IPR000719">
    <property type="entry name" value="Prot_kinase_dom"/>
</dbReference>
<dbReference type="Gene3D" id="3.30.160.20">
    <property type="match status" value="3"/>
</dbReference>
<feature type="domain" description="DRBM" evidence="12">
    <location>
        <begin position="95"/>
        <end position="162"/>
    </location>
</feature>
<feature type="domain" description="DRBM" evidence="12">
    <location>
        <begin position="217"/>
        <end position="285"/>
    </location>
</feature>
<feature type="domain" description="DRBM" evidence="12">
    <location>
        <begin position="5"/>
        <end position="73"/>
    </location>
</feature>
<protein>
    <recommendedName>
        <fullName evidence="1">non-specific serine/threonine protein kinase</fullName>
        <ecNumber evidence="1">2.7.11.1</ecNumber>
    </recommendedName>
</protein>
<dbReference type="SUPFAM" id="SSF56112">
    <property type="entry name" value="Protein kinase-like (PK-like)"/>
    <property type="match status" value="1"/>
</dbReference>
<dbReference type="GO" id="GO:0005524">
    <property type="term" value="F:ATP binding"/>
    <property type="evidence" value="ECO:0007669"/>
    <property type="project" value="UniProtKB-KW"/>
</dbReference>
<evidence type="ECO:0000256" key="10">
    <source>
        <dbReference type="SAM" id="MobiDB-lite"/>
    </source>
</evidence>
<evidence type="ECO:0000256" key="3">
    <source>
        <dbReference type="ARBA" id="ARBA00022553"/>
    </source>
</evidence>
<keyword evidence="5" id="KW-0547">Nucleotide-binding</keyword>
<sequence length="700" mass="79201">MDSVNYIARLNEYAQKERLELKYEEVGCVGPDHIRTFTLKAVVNGKPYPEGVGKNKKEAKQSAAKNALVHLLNETSVSTGSVAEVSSPPVQVKTNYMCWLNEYGQSNRLMIRAVEKITPGPNNLSQYCRFVVGDKEFPAAFGKTKKEAREEAARLVHHEILGNETLDTGDDRDSGTSSLPSEEVASDISCCSLKLQIINRAKRLSLQSEDSILTETNFIGLVNSHCQKTRSTCAFVEDKRIGPPHNPIFSYKLLINNVQYSIGEGKSVKDAKQNAARLALSALKEQSDWDSKVPIPSAGSDDGTQAKQSPPTSTPDSGRTKSGLVTSATSESIVFMDPSNPPKDQVISPVVKPKIKIAAIFPNVKEKSKEDVINFKTNQRGNLQTVKSPTQTVSSRFATDYESIEQLDKGAFGRVFKAKRKLEGKYYAVKIVRYKEKTLEEVKVLSELNHCNIVRYHSCWLEDTAYQWDSSTDSSSASQSSTDQFMKYLYIQMELCENKTLRVWIDEKNIQNPKKSLRDSRRREESVDIMVQMVSGVEHIHTNKLIHRDLKPANIMFSRNGTVKIGDFGLVTSEIEDDAENQKERRGYKGTPSYMAPEQKERRLYDRKVDIFALGLIFFELLWNIPTMHEKEKMWTDVRNQNFPKPFPCHFSQESQMIKSMLCEKPEERPEASKIKTDLEEHKRLLAELKTKQLDSKTVI</sequence>